<dbReference type="RefSeq" id="WP_094607170.1">
    <property type="nucleotide sequence ID" value="NZ_CP155573.1"/>
</dbReference>
<sequence>MKRCSREVVNLVPVGQGVSNISVKEYRGHRVVTFRDIDTVHQRPEGTAKRNFTENKYHFIENEDYFYITANQRDEIRTFEIPNRGLILITETGYLMLAKSFHDDLAWKVQRMLVKSYFRAKDQAEEKQLPPPGTTADILKENILTGKAFAEAMGLNEHQALMAAIAKTERQTGDDLKEFKRLLTSTVLKSDKPTDEEKATARVIAILREAGEMSQRDLGRKIRGSYSVAQLQEVLNRLKAANIASCQARNRSERSAGRKSIIWWLNDPNYERGET</sequence>
<name>A0ABZ3IV98_9FIRM</name>
<organism evidence="2 3">
    <name type="scientific">Sporomusa silvacetica DSM 10669</name>
    <dbReference type="NCBI Taxonomy" id="1123289"/>
    <lineage>
        <taxon>Bacteria</taxon>
        <taxon>Bacillati</taxon>
        <taxon>Bacillota</taxon>
        <taxon>Negativicutes</taxon>
        <taxon>Selenomonadales</taxon>
        <taxon>Sporomusaceae</taxon>
        <taxon>Sporomusa</taxon>
    </lineage>
</organism>
<dbReference type="Pfam" id="PF10543">
    <property type="entry name" value="ORF6N"/>
    <property type="match status" value="1"/>
</dbReference>
<dbReference type="Proteomes" id="UP000216752">
    <property type="component" value="Chromosome"/>
</dbReference>
<evidence type="ECO:0000313" key="2">
    <source>
        <dbReference type="EMBL" id="XFO69592.1"/>
    </source>
</evidence>
<evidence type="ECO:0000259" key="1">
    <source>
        <dbReference type="Pfam" id="PF10543"/>
    </source>
</evidence>
<protein>
    <recommendedName>
        <fullName evidence="1">KilA-N DNA-binding domain-containing protein</fullName>
    </recommendedName>
</protein>
<evidence type="ECO:0000313" key="3">
    <source>
        <dbReference type="Proteomes" id="UP000216752"/>
    </source>
</evidence>
<keyword evidence="3" id="KW-1185">Reference proteome</keyword>
<gene>
    <name evidence="2" type="ORF">SPSIL_058260</name>
</gene>
<proteinExistence type="predicted"/>
<feature type="domain" description="KilA-N DNA-binding" evidence="1">
    <location>
        <begin position="22"/>
        <end position="100"/>
    </location>
</feature>
<reference evidence="2" key="1">
    <citation type="submission" date="2024-05" db="EMBL/GenBank/DDBJ databases">
        <title>Isolation and characterization of Sporomusa carbonis sp. nov., a carboxydotrophic hydrogenogen in the genus of Sporomusa isolated from a charcoal burning pile.</title>
        <authorList>
            <person name="Boeer T."/>
            <person name="Rosenbaum F."/>
            <person name="Eysell L."/>
            <person name="Mueller V."/>
            <person name="Daniel R."/>
            <person name="Poehlein A."/>
        </authorList>
    </citation>
    <scope>NUCLEOTIDE SEQUENCE [LARGE SCALE GENOMIC DNA]</scope>
    <source>
        <strain evidence="2">DSM 10669</strain>
    </source>
</reference>
<dbReference type="InterPro" id="IPR018873">
    <property type="entry name" value="KilA-N_DNA-bd_domain"/>
</dbReference>
<accession>A0ABZ3IV98</accession>
<dbReference type="EMBL" id="CP155573">
    <property type="protein sequence ID" value="XFO69592.1"/>
    <property type="molecule type" value="Genomic_DNA"/>
</dbReference>